<evidence type="ECO:0000313" key="5">
    <source>
        <dbReference type="Proteomes" id="UP000622317"/>
    </source>
</evidence>
<proteinExistence type="predicted"/>
<dbReference type="InterPro" id="IPR049492">
    <property type="entry name" value="BD-FAE-like_dom"/>
</dbReference>
<dbReference type="AlphaFoldDB" id="A0A927IHP4"/>
<name>A0A927IHP4_9BACT</name>
<keyword evidence="1 4" id="KW-0378">Hydrolase</keyword>
<keyword evidence="2" id="KW-0732">Signal</keyword>
<dbReference type="Proteomes" id="UP000622317">
    <property type="component" value="Unassembled WGS sequence"/>
</dbReference>
<dbReference type="PANTHER" id="PTHR48081:SF6">
    <property type="entry name" value="PEPTIDASE S9 PROLYL OLIGOPEPTIDASE CATALYTIC DOMAIN-CONTAINING PROTEIN"/>
    <property type="match status" value="1"/>
</dbReference>
<evidence type="ECO:0000256" key="1">
    <source>
        <dbReference type="ARBA" id="ARBA00022801"/>
    </source>
</evidence>
<evidence type="ECO:0000259" key="3">
    <source>
        <dbReference type="Pfam" id="PF20434"/>
    </source>
</evidence>
<gene>
    <name evidence="4" type="ORF">IEN85_10985</name>
</gene>
<dbReference type="Pfam" id="PF20434">
    <property type="entry name" value="BD-FAE"/>
    <property type="match status" value="1"/>
</dbReference>
<comment type="caution">
    <text evidence="4">The sequence shown here is derived from an EMBL/GenBank/DDBJ whole genome shotgun (WGS) entry which is preliminary data.</text>
</comment>
<feature type="chain" id="PRO_5036769031" evidence="2">
    <location>
        <begin position="19"/>
        <end position="312"/>
    </location>
</feature>
<organism evidence="4 5">
    <name type="scientific">Pelagicoccus enzymogenes</name>
    <dbReference type="NCBI Taxonomy" id="2773457"/>
    <lineage>
        <taxon>Bacteria</taxon>
        <taxon>Pseudomonadati</taxon>
        <taxon>Verrucomicrobiota</taxon>
        <taxon>Opitutia</taxon>
        <taxon>Puniceicoccales</taxon>
        <taxon>Pelagicoccaceae</taxon>
        <taxon>Pelagicoccus</taxon>
    </lineage>
</organism>
<protein>
    <submittedName>
        <fullName evidence="4">Alpha/beta hydrolase</fullName>
    </submittedName>
</protein>
<sequence>MQPLKLLCILITMTLASADAETNYKLPLWDGPAPNHKESHLKETIYKRGQNEDLDRIAYVQDPTIEVRLPSPQSATGQAVVICPGGGYAVLAYDWEGIDTANYLNAHGIAAIVLKYRLPEDDSNVVPHLSPLLDTKRAMRLTRFHAQKWNIDPNRVGIMGFSAGGHAASTLGTHFDEGDPTASDPIDRLSSRPDFMALIYPVVTMKQDYTHNGSRTNLIGEDPNQELVELYSNELQVTPQTPPTFLVHSSDDKSVPVQNSLQFYEALLKNKVDAEMHLYPYGGHGYSLAIGRDRLSDWPARCVAWMKSLDAQ</sequence>
<dbReference type="InterPro" id="IPR050300">
    <property type="entry name" value="GDXG_lipolytic_enzyme"/>
</dbReference>
<dbReference type="GO" id="GO:0016787">
    <property type="term" value="F:hydrolase activity"/>
    <property type="evidence" value="ECO:0007669"/>
    <property type="project" value="UniProtKB-KW"/>
</dbReference>
<reference evidence="4" key="1">
    <citation type="submission" date="2020-09" db="EMBL/GenBank/DDBJ databases">
        <title>Pelagicoccus enzymogenes sp. nov. with an EPS production, isolated from marine sediment.</title>
        <authorList>
            <person name="Feng X."/>
        </authorList>
    </citation>
    <scope>NUCLEOTIDE SEQUENCE</scope>
    <source>
        <strain evidence="4">NFK12</strain>
    </source>
</reference>
<dbReference type="Gene3D" id="3.40.50.1820">
    <property type="entry name" value="alpha/beta hydrolase"/>
    <property type="match status" value="1"/>
</dbReference>
<feature type="signal peptide" evidence="2">
    <location>
        <begin position="1"/>
        <end position="18"/>
    </location>
</feature>
<dbReference type="EMBL" id="JACYFG010000032">
    <property type="protein sequence ID" value="MBD5780014.1"/>
    <property type="molecule type" value="Genomic_DNA"/>
</dbReference>
<evidence type="ECO:0000313" key="4">
    <source>
        <dbReference type="EMBL" id="MBD5780014.1"/>
    </source>
</evidence>
<feature type="domain" description="BD-FAE-like" evidence="3">
    <location>
        <begin position="67"/>
        <end position="267"/>
    </location>
</feature>
<dbReference type="PANTHER" id="PTHR48081">
    <property type="entry name" value="AB HYDROLASE SUPERFAMILY PROTEIN C4A8.06C"/>
    <property type="match status" value="1"/>
</dbReference>
<dbReference type="SUPFAM" id="SSF53474">
    <property type="entry name" value="alpha/beta-Hydrolases"/>
    <property type="match status" value="1"/>
</dbReference>
<dbReference type="InterPro" id="IPR029058">
    <property type="entry name" value="AB_hydrolase_fold"/>
</dbReference>
<accession>A0A927IHP4</accession>
<evidence type="ECO:0000256" key="2">
    <source>
        <dbReference type="SAM" id="SignalP"/>
    </source>
</evidence>
<keyword evidence="5" id="KW-1185">Reference proteome</keyword>